<dbReference type="PANTHER" id="PTHR24403">
    <property type="entry name" value="ZINC FINGER PROTEIN"/>
    <property type="match status" value="1"/>
</dbReference>
<evidence type="ECO:0000256" key="6">
    <source>
        <dbReference type="ARBA" id="ARBA00023015"/>
    </source>
</evidence>
<dbReference type="FunFam" id="3.30.160.60:FF:000130">
    <property type="entry name" value="Spalt-like transcription factor 4"/>
    <property type="match status" value="1"/>
</dbReference>
<evidence type="ECO:0000256" key="3">
    <source>
        <dbReference type="ARBA" id="ARBA00022737"/>
    </source>
</evidence>
<dbReference type="PANTHER" id="PTHR24403:SF43">
    <property type="entry name" value="ZINC FINGER PROTEIN 64"/>
    <property type="match status" value="1"/>
</dbReference>
<sequence>MNAGGQSDAFTPVPFSPGATVLVEVSADIHICGICKQQYNTLDTFVAHKQNGCHLGTTAGTSSVQFLAEATAPATQTQTATSMITAQTQTISVSNRLSEFGFEQGYQTYVPSTSSAGQVSNLSLGPTRPTPKKSKSTSATQKKLTCCYPGCAFKTSHGNKDLDRHLRTHTGEKPFKCDICNKRFSRLDKLKMHNRSHTGEKPHKCQHCNYAAADSSSLKKHLRIHSDERPFKCQICPYASHSSSQLIIHLRSHTGDAPFQCQLCNAKFKINSDLKRHMRIHSGEKPYQCGFCDYRCAMKGNLRSHIRVKHSMENTFKCPHCDFQCGNKSTLRQHMRTHQPDKPIKCLQCSYSCASKGSLKVHERIHSEDRPFRCKYCSFDSKQRSNLHMHLKKHDIGKDKLNAGKKDVDGQNQGSSRLVVKLDAKKPFRCDMCEASFVREDSLRSHKNQHRDLSHSSDNNALAVLQLQIHQENQTIVPSVSNHLQPRSVASFGKGEVKIIVSHQLNPANSIVQTSGNEHHTIRDTAVSDSSHQNRDGVTSSNQLQLLQQVSLIAPTQQTISQNETETNSSLEQAATLLSPIDSSATDSLHQALMQTTAVANQASSNSQSFITTSTINCSDLDGLNALMQEESRDVTVVSDASQTVATSSSSSTSPIFSSPSPQSQGPKQTYPIVPPEAPSSVTCSVLQIPSHNSSAVGFPSQPMETNSLLVSSIGISTSGVIIQSLPMVVSTTQQQPTDDPLSERTFYTDSSATTALVLQDSTQLSDRQTMHLTSGGGNAQSSCSISETQEWTM</sequence>
<dbReference type="FunFam" id="3.30.160.60:FF:000255">
    <property type="entry name" value="Zinc finger and AT-hook domain containing"/>
    <property type="match status" value="1"/>
</dbReference>
<evidence type="ECO:0000259" key="12">
    <source>
        <dbReference type="PROSITE" id="PS50157"/>
    </source>
</evidence>
<dbReference type="PROSITE" id="PS00028">
    <property type="entry name" value="ZINC_FINGER_C2H2_1"/>
    <property type="match status" value="7"/>
</dbReference>
<organism evidence="13 14">
    <name type="scientific">Scyliorhinus torazame</name>
    <name type="common">Cloudy catshark</name>
    <name type="synonym">Catulus torazame</name>
    <dbReference type="NCBI Taxonomy" id="75743"/>
    <lineage>
        <taxon>Eukaryota</taxon>
        <taxon>Metazoa</taxon>
        <taxon>Chordata</taxon>
        <taxon>Craniata</taxon>
        <taxon>Vertebrata</taxon>
        <taxon>Chondrichthyes</taxon>
        <taxon>Elasmobranchii</taxon>
        <taxon>Galeomorphii</taxon>
        <taxon>Galeoidea</taxon>
        <taxon>Carcharhiniformes</taxon>
        <taxon>Scyliorhinidae</taxon>
        <taxon>Scyliorhinus</taxon>
    </lineage>
</organism>
<feature type="domain" description="C2H2-type" evidence="12">
    <location>
        <begin position="428"/>
        <end position="460"/>
    </location>
</feature>
<evidence type="ECO:0000256" key="1">
    <source>
        <dbReference type="ARBA" id="ARBA00004123"/>
    </source>
</evidence>
<keyword evidence="3" id="KW-0677">Repeat</keyword>
<feature type="compositionally biased region" description="Polar residues" evidence="11">
    <location>
        <begin position="113"/>
        <end position="124"/>
    </location>
</feature>
<evidence type="ECO:0000256" key="10">
    <source>
        <dbReference type="PROSITE-ProRule" id="PRU00042"/>
    </source>
</evidence>
<dbReference type="GO" id="GO:0045944">
    <property type="term" value="P:positive regulation of transcription by RNA polymerase II"/>
    <property type="evidence" value="ECO:0007669"/>
    <property type="project" value="TreeGrafter"/>
</dbReference>
<dbReference type="SMART" id="SM00355">
    <property type="entry name" value="ZnF_C2H2"/>
    <property type="match status" value="11"/>
</dbReference>
<feature type="compositionally biased region" description="Polar residues" evidence="11">
    <location>
        <begin position="780"/>
        <end position="794"/>
    </location>
</feature>
<keyword evidence="6" id="KW-0805">Transcription regulation</keyword>
<accession>A0A401P6L3</accession>
<feature type="compositionally biased region" description="Low complexity" evidence="11">
    <location>
        <begin position="645"/>
        <end position="669"/>
    </location>
</feature>
<dbReference type="SUPFAM" id="SSF57667">
    <property type="entry name" value="beta-beta-alpha zinc fingers"/>
    <property type="match status" value="5"/>
</dbReference>
<evidence type="ECO:0000313" key="14">
    <source>
        <dbReference type="Proteomes" id="UP000288216"/>
    </source>
</evidence>
<keyword evidence="2" id="KW-0479">Metal-binding</keyword>
<feature type="region of interest" description="Disordered" evidence="11">
    <location>
        <begin position="772"/>
        <end position="794"/>
    </location>
</feature>
<evidence type="ECO:0000256" key="4">
    <source>
        <dbReference type="ARBA" id="ARBA00022771"/>
    </source>
</evidence>
<feature type="region of interest" description="Disordered" evidence="11">
    <location>
        <begin position="113"/>
        <end position="137"/>
    </location>
</feature>
<dbReference type="FunFam" id="3.30.160.60:FF:002343">
    <property type="entry name" value="Zinc finger protein 33A"/>
    <property type="match status" value="1"/>
</dbReference>
<dbReference type="GO" id="GO:0003677">
    <property type="term" value="F:DNA binding"/>
    <property type="evidence" value="ECO:0007669"/>
    <property type="project" value="UniProtKB-KW"/>
</dbReference>
<feature type="domain" description="C2H2-type" evidence="12">
    <location>
        <begin position="259"/>
        <end position="286"/>
    </location>
</feature>
<dbReference type="GO" id="GO:0008270">
    <property type="term" value="F:zinc ion binding"/>
    <property type="evidence" value="ECO:0007669"/>
    <property type="project" value="UniProtKB-KW"/>
</dbReference>
<feature type="domain" description="C2H2-type" evidence="12">
    <location>
        <begin position="231"/>
        <end position="258"/>
    </location>
</feature>
<dbReference type="Pfam" id="PF00096">
    <property type="entry name" value="zf-C2H2"/>
    <property type="match status" value="3"/>
</dbReference>
<dbReference type="OrthoDB" id="654211at2759"/>
<keyword evidence="9" id="KW-0539">Nucleus</keyword>
<dbReference type="GO" id="GO:0005634">
    <property type="term" value="C:nucleus"/>
    <property type="evidence" value="ECO:0007669"/>
    <property type="project" value="UniProtKB-SubCell"/>
</dbReference>
<dbReference type="InterPro" id="IPR036236">
    <property type="entry name" value="Znf_C2H2_sf"/>
</dbReference>
<feature type="domain" description="C2H2-type" evidence="12">
    <location>
        <begin position="203"/>
        <end position="230"/>
    </location>
</feature>
<evidence type="ECO:0000256" key="8">
    <source>
        <dbReference type="ARBA" id="ARBA00023163"/>
    </source>
</evidence>
<evidence type="ECO:0000256" key="11">
    <source>
        <dbReference type="SAM" id="MobiDB-lite"/>
    </source>
</evidence>
<keyword evidence="7" id="KW-0238">DNA-binding</keyword>
<dbReference type="InterPro" id="IPR013087">
    <property type="entry name" value="Znf_C2H2_type"/>
</dbReference>
<comment type="subcellular location">
    <subcellularLocation>
        <location evidence="1">Nucleus</location>
    </subcellularLocation>
</comment>
<feature type="domain" description="C2H2-type" evidence="12">
    <location>
        <begin position="316"/>
        <end position="343"/>
    </location>
</feature>
<dbReference type="EMBL" id="BFAA01001655">
    <property type="protein sequence ID" value="GCB68710.1"/>
    <property type="molecule type" value="Genomic_DNA"/>
</dbReference>
<feature type="domain" description="C2H2-type" evidence="12">
    <location>
        <begin position="175"/>
        <end position="202"/>
    </location>
</feature>
<evidence type="ECO:0000256" key="7">
    <source>
        <dbReference type="ARBA" id="ARBA00023125"/>
    </source>
</evidence>
<feature type="domain" description="C2H2-type" evidence="12">
    <location>
        <begin position="344"/>
        <end position="371"/>
    </location>
</feature>
<evidence type="ECO:0000256" key="5">
    <source>
        <dbReference type="ARBA" id="ARBA00022833"/>
    </source>
</evidence>
<dbReference type="InterPro" id="IPR050688">
    <property type="entry name" value="Zinc_finger/UBP_domain"/>
</dbReference>
<comment type="caution">
    <text evidence="13">The sequence shown here is derived from an EMBL/GenBank/DDBJ whole genome shotgun (WGS) entry which is preliminary data.</text>
</comment>
<dbReference type="Pfam" id="PF13912">
    <property type="entry name" value="zf-C2H2_6"/>
    <property type="match status" value="2"/>
</dbReference>
<gene>
    <name evidence="13" type="ORF">scyTo_0005352</name>
</gene>
<dbReference type="PROSITE" id="PS50157">
    <property type="entry name" value="ZINC_FINGER_C2H2_2"/>
    <property type="match status" value="9"/>
</dbReference>
<keyword evidence="8" id="KW-0804">Transcription</keyword>
<keyword evidence="5" id="KW-0862">Zinc</keyword>
<dbReference type="FunFam" id="3.30.160.60:FF:000669">
    <property type="entry name" value="zinc finger protein 64 isoform X1"/>
    <property type="match status" value="1"/>
</dbReference>
<evidence type="ECO:0000256" key="9">
    <source>
        <dbReference type="ARBA" id="ARBA00023242"/>
    </source>
</evidence>
<keyword evidence="14" id="KW-1185">Reference proteome</keyword>
<dbReference type="STRING" id="75743.A0A401P6L3"/>
<feature type="region of interest" description="Disordered" evidence="11">
    <location>
        <begin position="645"/>
        <end position="671"/>
    </location>
</feature>
<reference evidence="13 14" key="1">
    <citation type="journal article" date="2018" name="Nat. Ecol. Evol.">
        <title>Shark genomes provide insights into elasmobranch evolution and the origin of vertebrates.</title>
        <authorList>
            <person name="Hara Y"/>
            <person name="Yamaguchi K"/>
            <person name="Onimaru K"/>
            <person name="Kadota M"/>
            <person name="Koyanagi M"/>
            <person name="Keeley SD"/>
            <person name="Tatsumi K"/>
            <person name="Tanaka K"/>
            <person name="Motone F"/>
            <person name="Kageyama Y"/>
            <person name="Nozu R"/>
            <person name="Adachi N"/>
            <person name="Nishimura O"/>
            <person name="Nakagawa R"/>
            <person name="Tanegashima C"/>
            <person name="Kiyatake I"/>
            <person name="Matsumoto R"/>
            <person name="Murakumo K"/>
            <person name="Nishida K"/>
            <person name="Terakita A"/>
            <person name="Kuratani S"/>
            <person name="Sato K"/>
            <person name="Hyodo S Kuraku.S."/>
        </authorList>
    </citation>
    <scope>NUCLEOTIDE SEQUENCE [LARGE SCALE GENOMIC DNA]</scope>
</reference>
<dbReference type="Gene3D" id="3.30.160.60">
    <property type="entry name" value="Classic Zinc Finger"/>
    <property type="match status" value="9"/>
</dbReference>
<protein>
    <recommendedName>
        <fullName evidence="12">C2H2-type domain-containing protein</fullName>
    </recommendedName>
</protein>
<evidence type="ECO:0000256" key="2">
    <source>
        <dbReference type="ARBA" id="ARBA00022723"/>
    </source>
</evidence>
<dbReference type="FunFam" id="3.30.160.60:FF:000446">
    <property type="entry name" value="Zinc finger protein"/>
    <property type="match status" value="1"/>
</dbReference>
<name>A0A401P6L3_SCYTO</name>
<dbReference type="OMA" id="ENSFHCV"/>
<dbReference type="Proteomes" id="UP000288216">
    <property type="component" value="Unassembled WGS sequence"/>
</dbReference>
<evidence type="ECO:0000313" key="13">
    <source>
        <dbReference type="EMBL" id="GCB68710.1"/>
    </source>
</evidence>
<proteinExistence type="predicted"/>
<keyword evidence="4 10" id="KW-0863">Zinc-finger</keyword>
<dbReference type="AlphaFoldDB" id="A0A401P6L3"/>
<feature type="domain" description="C2H2-type" evidence="12">
    <location>
        <begin position="287"/>
        <end position="315"/>
    </location>
</feature>
<feature type="domain" description="C2H2-type" evidence="12">
    <location>
        <begin position="372"/>
        <end position="399"/>
    </location>
</feature>
<dbReference type="FunFam" id="3.30.160.60:FF:000412">
    <property type="entry name" value="zinc finger protein 64 isoform X1"/>
    <property type="match status" value="1"/>
</dbReference>